<dbReference type="GO" id="GO:0016301">
    <property type="term" value="F:kinase activity"/>
    <property type="evidence" value="ECO:0007669"/>
    <property type="project" value="UniProtKB-KW"/>
</dbReference>
<dbReference type="InterPro" id="IPR043129">
    <property type="entry name" value="ATPase_NBD"/>
</dbReference>
<dbReference type="Pfam" id="PF00370">
    <property type="entry name" value="FGGY_N"/>
    <property type="match status" value="1"/>
</dbReference>
<feature type="domain" description="Carbohydrate kinase FGGY N-terminal" evidence="1">
    <location>
        <begin position="6"/>
        <end position="54"/>
    </location>
</feature>
<sequence>MGTTTKTFGAIGITNQRDATIFWNKTTGILFGNAIGWQDRRNLNIIERFFEKFGIEIANSVENTCLGTAYLAGLAIGYGIH</sequence>
<dbReference type="KEGG" id="sgbi:P3F81_11830"/>
<dbReference type="SUPFAM" id="SSF53067">
    <property type="entry name" value="Actin-like ATPase domain"/>
    <property type="match status" value="1"/>
</dbReference>
<reference evidence="2" key="1">
    <citation type="submission" date="2023-03" db="EMBL/GenBank/DDBJ databases">
        <title>Selenobaculum gbiensis gen. nov. sp. nov., a new bacterium isolated from the gut microbiota of IBD patient.</title>
        <authorList>
            <person name="Yeo S."/>
            <person name="Park H."/>
            <person name="Huh C.S."/>
        </authorList>
    </citation>
    <scope>NUCLEOTIDE SEQUENCE</scope>
    <source>
        <strain evidence="2">ICN-92133</strain>
    </source>
</reference>
<keyword evidence="3" id="KW-1185">Reference proteome</keyword>
<dbReference type="GO" id="GO:0005975">
    <property type="term" value="P:carbohydrate metabolic process"/>
    <property type="evidence" value="ECO:0007669"/>
    <property type="project" value="InterPro"/>
</dbReference>
<dbReference type="EMBL" id="CP120678">
    <property type="protein sequence ID" value="WIW70559.1"/>
    <property type="molecule type" value="Genomic_DNA"/>
</dbReference>
<protein>
    <submittedName>
        <fullName evidence="2">FGGY family carbohydrate kinase</fullName>
    </submittedName>
</protein>
<evidence type="ECO:0000313" key="3">
    <source>
        <dbReference type="Proteomes" id="UP001243623"/>
    </source>
</evidence>
<accession>A0A9Y2AI62</accession>
<evidence type="ECO:0000313" key="2">
    <source>
        <dbReference type="EMBL" id="WIW70559.1"/>
    </source>
</evidence>
<dbReference type="InterPro" id="IPR018484">
    <property type="entry name" value="FGGY_N"/>
</dbReference>
<keyword evidence="2" id="KW-0418">Kinase</keyword>
<keyword evidence="2" id="KW-0808">Transferase</keyword>
<dbReference type="Proteomes" id="UP001243623">
    <property type="component" value="Chromosome"/>
</dbReference>
<evidence type="ECO:0000259" key="1">
    <source>
        <dbReference type="Pfam" id="PF00370"/>
    </source>
</evidence>
<dbReference type="AlphaFoldDB" id="A0A9Y2AI62"/>
<name>A0A9Y2AI62_9FIRM</name>
<dbReference type="Gene3D" id="3.30.420.40">
    <property type="match status" value="1"/>
</dbReference>
<gene>
    <name evidence="2" type="ORF">P3F81_11830</name>
</gene>
<organism evidence="2 3">
    <name type="scientific">Selenobaculum gibii</name>
    <dbReference type="NCBI Taxonomy" id="3054208"/>
    <lineage>
        <taxon>Bacteria</taxon>
        <taxon>Bacillati</taxon>
        <taxon>Bacillota</taxon>
        <taxon>Negativicutes</taxon>
        <taxon>Selenomonadales</taxon>
        <taxon>Selenomonadaceae</taxon>
        <taxon>Selenobaculum</taxon>
    </lineage>
</organism>
<proteinExistence type="predicted"/>
<dbReference type="RefSeq" id="WP_309320424.1">
    <property type="nucleotide sequence ID" value="NZ_CP120678.1"/>
</dbReference>